<keyword evidence="3" id="KW-1133">Transmembrane helix</keyword>
<evidence type="ECO:0000256" key="2">
    <source>
        <dbReference type="ARBA" id="ARBA00022692"/>
    </source>
</evidence>
<dbReference type="InterPro" id="IPR050835">
    <property type="entry name" value="ABC_transporter_sub-D"/>
</dbReference>
<evidence type="ECO:0000256" key="3">
    <source>
        <dbReference type="ARBA" id="ARBA00022989"/>
    </source>
</evidence>
<name>A0AAD4G4C9_BOLED</name>
<proteinExistence type="predicted"/>
<dbReference type="PANTHER" id="PTHR11384">
    <property type="entry name" value="ATP-BINDING CASSETTE, SUB-FAMILY D MEMBER"/>
    <property type="match status" value="1"/>
</dbReference>
<reference evidence="5" key="1">
    <citation type="submission" date="2019-10" db="EMBL/GenBank/DDBJ databases">
        <authorList>
            <consortium name="DOE Joint Genome Institute"/>
            <person name="Kuo A."/>
            <person name="Miyauchi S."/>
            <person name="Kiss E."/>
            <person name="Drula E."/>
            <person name="Kohler A."/>
            <person name="Sanchez-Garcia M."/>
            <person name="Andreopoulos B."/>
            <person name="Barry K.W."/>
            <person name="Bonito G."/>
            <person name="Buee M."/>
            <person name="Carver A."/>
            <person name="Chen C."/>
            <person name="Cichocki N."/>
            <person name="Clum A."/>
            <person name="Culley D."/>
            <person name="Crous P.W."/>
            <person name="Fauchery L."/>
            <person name="Girlanda M."/>
            <person name="Hayes R."/>
            <person name="Keri Z."/>
            <person name="LaButti K."/>
            <person name="Lipzen A."/>
            <person name="Lombard V."/>
            <person name="Magnuson J."/>
            <person name="Maillard F."/>
            <person name="Morin E."/>
            <person name="Murat C."/>
            <person name="Nolan M."/>
            <person name="Ohm R."/>
            <person name="Pangilinan J."/>
            <person name="Pereira M."/>
            <person name="Perotto S."/>
            <person name="Peter M."/>
            <person name="Riley R."/>
            <person name="Sitrit Y."/>
            <person name="Stielow B."/>
            <person name="Szollosi G."/>
            <person name="Zifcakova L."/>
            <person name="Stursova M."/>
            <person name="Spatafora J.W."/>
            <person name="Tedersoo L."/>
            <person name="Vaario L.-M."/>
            <person name="Yamada A."/>
            <person name="Yan M."/>
            <person name="Wang P."/>
            <person name="Xu J."/>
            <person name="Bruns T."/>
            <person name="Baldrian P."/>
            <person name="Vilgalys R."/>
            <person name="Henrissat B."/>
            <person name="Grigoriev I.V."/>
            <person name="Hibbett D."/>
            <person name="Nagy L.G."/>
            <person name="Martin F.M."/>
        </authorList>
    </citation>
    <scope>NUCLEOTIDE SEQUENCE</scope>
    <source>
        <strain evidence="5">BED1</strain>
    </source>
</reference>
<comment type="caution">
    <text evidence="5">The sequence shown here is derived from an EMBL/GenBank/DDBJ whole genome shotgun (WGS) entry which is preliminary data.</text>
</comment>
<dbReference type="PANTHER" id="PTHR11384:SF67">
    <property type="entry name" value="ATP-BINDING CASSETTE SUB-FAMILY D MEMBER 1"/>
    <property type="match status" value="1"/>
</dbReference>
<dbReference type="GO" id="GO:0042626">
    <property type="term" value="F:ATPase-coupled transmembrane transporter activity"/>
    <property type="evidence" value="ECO:0007669"/>
    <property type="project" value="TreeGrafter"/>
</dbReference>
<keyword evidence="6" id="KW-1185">Reference proteome</keyword>
<gene>
    <name evidence="5" type="ORF">L210DRAFT_3591223</name>
</gene>
<dbReference type="GO" id="GO:0005324">
    <property type="term" value="F:long-chain fatty acid transmembrane transporter activity"/>
    <property type="evidence" value="ECO:0007669"/>
    <property type="project" value="TreeGrafter"/>
</dbReference>
<protein>
    <submittedName>
        <fullName evidence="5">Uncharacterized protein</fullName>
    </submittedName>
</protein>
<dbReference type="GO" id="GO:0005778">
    <property type="term" value="C:peroxisomal membrane"/>
    <property type="evidence" value="ECO:0007669"/>
    <property type="project" value="TreeGrafter"/>
</dbReference>
<keyword evidence="4" id="KW-0472">Membrane</keyword>
<sequence>MEGKMMEEATALGITLLTVSHRPSLWKYHSTILQLDGQGGYVLYVAFLPRQGIHAF</sequence>
<dbReference type="GO" id="GO:0042760">
    <property type="term" value="P:very long-chain fatty acid catabolic process"/>
    <property type="evidence" value="ECO:0007669"/>
    <property type="project" value="TreeGrafter"/>
</dbReference>
<reference evidence="5" key="2">
    <citation type="journal article" date="2020" name="Nat. Commun.">
        <title>Large-scale genome sequencing of mycorrhizal fungi provides insights into the early evolution of symbiotic traits.</title>
        <authorList>
            <person name="Miyauchi S."/>
            <person name="Kiss E."/>
            <person name="Kuo A."/>
            <person name="Drula E."/>
            <person name="Kohler A."/>
            <person name="Sanchez-Garcia M."/>
            <person name="Morin E."/>
            <person name="Andreopoulos B."/>
            <person name="Barry K.W."/>
            <person name="Bonito G."/>
            <person name="Buee M."/>
            <person name="Carver A."/>
            <person name="Chen C."/>
            <person name="Cichocki N."/>
            <person name="Clum A."/>
            <person name="Culley D."/>
            <person name="Crous P.W."/>
            <person name="Fauchery L."/>
            <person name="Girlanda M."/>
            <person name="Hayes R.D."/>
            <person name="Keri Z."/>
            <person name="LaButti K."/>
            <person name="Lipzen A."/>
            <person name="Lombard V."/>
            <person name="Magnuson J."/>
            <person name="Maillard F."/>
            <person name="Murat C."/>
            <person name="Nolan M."/>
            <person name="Ohm R.A."/>
            <person name="Pangilinan J."/>
            <person name="Pereira M.F."/>
            <person name="Perotto S."/>
            <person name="Peter M."/>
            <person name="Pfister S."/>
            <person name="Riley R."/>
            <person name="Sitrit Y."/>
            <person name="Stielow J.B."/>
            <person name="Szollosi G."/>
            <person name="Zifcakova L."/>
            <person name="Stursova M."/>
            <person name="Spatafora J.W."/>
            <person name="Tedersoo L."/>
            <person name="Vaario L.M."/>
            <person name="Yamada A."/>
            <person name="Yan M."/>
            <person name="Wang P."/>
            <person name="Xu J."/>
            <person name="Bruns T."/>
            <person name="Baldrian P."/>
            <person name="Vilgalys R."/>
            <person name="Dunand C."/>
            <person name="Henrissat B."/>
            <person name="Grigoriev I.V."/>
            <person name="Hibbett D."/>
            <person name="Nagy L.G."/>
            <person name="Martin F.M."/>
        </authorList>
    </citation>
    <scope>NUCLEOTIDE SEQUENCE</scope>
    <source>
        <strain evidence="5">BED1</strain>
    </source>
</reference>
<dbReference type="AlphaFoldDB" id="A0AAD4G4C9"/>
<dbReference type="GO" id="GO:0006635">
    <property type="term" value="P:fatty acid beta-oxidation"/>
    <property type="evidence" value="ECO:0007669"/>
    <property type="project" value="TreeGrafter"/>
</dbReference>
<keyword evidence="2" id="KW-0812">Transmembrane</keyword>
<evidence type="ECO:0000256" key="4">
    <source>
        <dbReference type="ARBA" id="ARBA00023136"/>
    </source>
</evidence>
<evidence type="ECO:0000256" key="1">
    <source>
        <dbReference type="ARBA" id="ARBA00022448"/>
    </source>
</evidence>
<evidence type="ECO:0000313" key="6">
    <source>
        <dbReference type="Proteomes" id="UP001194468"/>
    </source>
</evidence>
<dbReference type="GO" id="GO:0007031">
    <property type="term" value="P:peroxisome organization"/>
    <property type="evidence" value="ECO:0007669"/>
    <property type="project" value="TreeGrafter"/>
</dbReference>
<dbReference type="Proteomes" id="UP001194468">
    <property type="component" value="Unassembled WGS sequence"/>
</dbReference>
<accession>A0AAD4G4C9</accession>
<organism evidence="5 6">
    <name type="scientific">Boletus edulis BED1</name>
    <dbReference type="NCBI Taxonomy" id="1328754"/>
    <lineage>
        <taxon>Eukaryota</taxon>
        <taxon>Fungi</taxon>
        <taxon>Dikarya</taxon>
        <taxon>Basidiomycota</taxon>
        <taxon>Agaricomycotina</taxon>
        <taxon>Agaricomycetes</taxon>
        <taxon>Agaricomycetidae</taxon>
        <taxon>Boletales</taxon>
        <taxon>Boletineae</taxon>
        <taxon>Boletaceae</taxon>
        <taxon>Boletoideae</taxon>
        <taxon>Boletus</taxon>
    </lineage>
</organism>
<dbReference type="EMBL" id="WHUW01000460">
    <property type="protein sequence ID" value="KAF8414652.1"/>
    <property type="molecule type" value="Genomic_DNA"/>
</dbReference>
<dbReference type="GO" id="GO:0005524">
    <property type="term" value="F:ATP binding"/>
    <property type="evidence" value="ECO:0007669"/>
    <property type="project" value="TreeGrafter"/>
</dbReference>
<keyword evidence="1" id="KW-0813">Transport</keyword>
<dbReference type="GO" id="GO:0015910">
    <property type="term" value="P:long-chain fatty acid import into peroxisome"/>
    <property type="evidence" value="ECO:0007669"/>
    <property type="project" value="TreeGrafter"/>
</dbReference>
<evidence type="ECO:0000313" key="5">
    <source>
        <dbReference type="EMBL" id="KAF8414652.1"/>
    </source>
</evidence>